<reference evidence="10 11" key="1">
    <citation type="journal article" date="2015" name="Plant Cell">
        <title>Oil accumulation by the oleaginous diatom Fistulifera solaris as revealed by the genome and transcriptome.</title>
        <authorList>
            <person name="Tanaka T."/>
            <person name="Maeda Y."/>
            <person name="Veluchamy A."/>
            <person name="Tanaka M."/>
            <person name="Abida H."/>
            <person name="Marechal E."/>
            <person name="Bowler C."/>
            <person name="Muto M."/>
            <person name="Sunaga Y."/>
            <person name="Tanaka M."/>
            <person name="Yoshino T."/>
            <person name="Taniguchi T."/>
            <person name="Fukuda Y."/>
            <person name="Nemoto M."/>
            <person name="Matsumoto M."/>
            <person name="Wong P.S."/>
            <person name="Aburatani S."/>
            <person name="Fujibuchi W."/>
        </authorList>
    </citation>
    <scope>NUCLEOTIDE SEQUENCE [LARGE SCALE GENOMIC DNA]</scope>
    <source>
        <strain evidence="10 11">JPCC DA0580</strain>
    </source>
</reference>
<keyword evidence="11" id="KW-1185">Reference proteome</keyword>
<dbReference type="OrthoDB" id="40048at2759"/>
<dbReference type="Pfam" id="PF23878">
    <property type="entry name" value="TPR_ELP1"/>
    <property type="match status" value="1"/>
</dbReference>
<dbReference type="GO" id="GO:0033588">
    <property type="term" value="C:elongator holoenzyme complex"/>
    <property type="evidence" value="ECO:0007669"/>
    <property type="project" value="InterPro"/>
</dbReference>
<dbReference type="PANTHER" id="PTHR12747">
    <property type="entry name" value="ELONGATOR COMPLEX PROTEIN 1"/>
    <property type="match status" value="1"/>
</dbReference>
<keyword evidence="4" id="KW-0819">tRNA processing</keyword>
<evidence type="ECO:0000313" key="10">
    <source>
        <dbReference type="EMBL" id="GAX19572.1"/>
    </source>
</evidence>
<protein>
    <recommendedName>
        <fullName evidence="5">Elongator complex protein 1</fullName>
    </recommendedName>
</protein>
<dbReference type="EMBL" id="BDSP01000137">
    <property type="protein sequence ID" value="GAX19572.1"/>
    <property type="molecule type" value="Genomic_DNA"/>
</dbReference>
<dbReference type="InterPro" id="IPR056167">
    <property type="entry name" value="A-sol_ELP1"/>
</dbReference>
<gene>
    <name evidence="10" type="ORF">FisN_19Hh150</name>
</gene>
<feature type="domain" description="ELP1 alpha-solenoid" evidence="9">
    <location>
        <begin position="653"/>
        <end position="877"/>
    </location>
</feature>
<dbReference type="SUPFAM" id="SSF69322">
    <property type="entry name" value="Tricorn protease domain 2"/>
    <property type="match status" value="1"/>
</dbReference>
<accession>A0A1Z5K0C2</accession>
<evidence type="ECO:0000313" key="11">
    <source>
        <dbReference type="Proteomes" id="UP000198406"/>
    </source>
</evidence>
<proteinExistence type="inferred from homology"/>
<evidence type="ECO:0000259" key="8">
    <source>
        <dbReference type="Pfam" id="PF23878"/>
    </source>
</evidence>
<dbReference type="InParanoid" id="A0A1Z5K0C2"/>
<dbReference type="GO" id="GO:0005634">
    <property type="term" value="C:nucleus"/>
    <property type="evidence" value="ECO:0007669"/>
    <property type="project" value="UniProtKB-SubCell"/>
</dbReference>
<dbReference type="InterPro" id="IPR056164">
    <property type="entry name" value="Beta-prop_ELP1_1st"/>
</dbReference>
<evidence type="ECO:0000256" key="1">
    <source>
        <dbReference type="ARBA" id="ARBA00005043"/>
    </source>
</evidence>
<dbReference type="GO" id="GO:0002926">
    <property type="term" value="P:tRNA wobble base 5-methoxycarbonylmethyl-2-thiouridinylation"/>
    <property type="evidence" value="ECO:0007669"/>
    <property type="project" value="TreeGrafter"/>
</dbReference>
<comment type="function">
    <text evidence="5">Component of the elongator complex which is required for multiple tRNA modifications, including mcm5U (5-methoxycarbonylmethyl uridine), mcm5s2U (5-methoxycarbonylmethyl-2-thiouridine), and ncm5U (5-carbamoylmethyl uridine). The elongator complex catalyzes formation of carboxymethyluridine in the wobble base at position 34 in tRNAs.</text>
</comment>
<organism evidence="10 11">
    <name type="scientific">Fistulifera solaris</name>
    <name type="common">Oleaginous diatom</name>
    <dbReference type="NCBI Taxonomy" id="1519565"/>
    <lineage>
        <taxon>Eukaryota</taxon>
        <taxon>Sar</taxon>
        <taxon>Stramenopiles</taxon>
        <taxon>Ochrophyta</taxon>
        <taxon>Bacillariophyta</taxon>
        <taxon>Bacillariophyceae</taxon>
        <taxon>Bacillariophycidae</taxon>
        <taxon>Naviculales</taxon>
        <taxon>Naviculaceae</taxon>
        <taxon>Fistulifera</taxon>
    </lineage>
</organism>
<comment type="subcellular location">
    <subcellularLocation>
        <location evidence="5">Cytoplasm</location>
    </subcellularLocation>
    <subcellularLocation>
        <location evidence="5">Nucleus</location>
    </subcellularLocation>
</comment>
<evidence type="ECO:0000259" key="7">
    <source>
        <dbReference type="Pfam" id="PF23797"/>
    </source>
</evidence>
<comment type="pathway">
    <text evidence="1">tRNA modification; 5-methoxycarbonylmethyl-2-thiouridine-tRNA biosynthesis.</text>
</comment>
<dbReference type="Pfam" id="PF23925">
    <property type="entry name" value="A-sol_ELP1"/>
    <property type="match status" value="1"/>
</dbReference>
<evidence type="ECO:0000256" key="4">
    <source>
        <dbReference type="ARBA" id="ARBA00022694"/>
    </source>
</evidence>
<feature type="domain" description="ELP1 TPR" evidence="8">
    <location>
        <begin position="934"/>
        <end position="1082"/>
    </location>
</feature>
<name>A0A1Z5K0C2_FISSO</name>
<sequence>MQNLVIQGEQRFSIPSDAEIVDLCDTSDGVVVLTADGHLYDADRQLRGDVGNLVTPPHHDWFRVLTAEDSYVCLSRSGAVVALNPAGGELVGEFEYGICAAAWDGELLVLVTTTEDDRTVLLTMNSEWHVLAEVDLEQPHDPAFSVYVAIRPSDATLCAVSSVDRGDDDTTRKIRFYQTSDLTFQAMGRTEDGSGKLVTGLVAAPLAWAGMQCSQLLATLQTKGRNKVQVAFFEPNGLRHGEFLLPDGTSPVLELCWNADSQLVAVVFESKLQLWHRRNYHWYLKREIHTPSLITRTLFHPENPRRLLVALQGGQWMEYQVQWCTSRMAWPGTALVVDGSSVKVTPLDRAITPPPMSEATLSFPYPVQELAAANRPLGTLCAVVLLVDGSWMVVRDEINGVGRTMVGWNPPIVSDAVHVGDECPVDLRSLRNLVISSADAETIEVVAACVTKEEGKECLVVLTITWGGLTPATVIQDLLFLDEPILTITAWSDASGALVELIDGSLYEYDDGHVVPATVEPFLEPCHWIEGCKVVPENDHGHNRLVVGKTLKGRLYCHDVLLAENVSSFFLSVPQGFLCYVTADSQFQLRFVHLSVLASFDPLLGSEEHQRVLSTGYEPRDVERGACLVCVRPEEPTAVLQMPRGNLEAIYPRALVLGYCMKNVLAREFKSAYELMRRHKVDLNLIVDIDPPFFLKEGVHILIDQVRNIDHLNLFISSLQNWNSTSERYPVPKWIQNVNQFTCNEFDFTQKVNLICESMRAAMLTAEAQEKTVSGKPVKDAYFLLPTLSTFAKQDPPQIEDALNLIKKNTERQRETLPKNKPILFSDKAQSAIQYLAFMAEYSLLFDRALGLYDYDMARAVARNSQMDPKVYLPLLKRYNELPLYYARYEVDVRLEKYDAALRNLAKSLHEGENLEGVAKYHEDECPEVGNTVEDCMQLIEKHDLYRQGLELFQDPHSSRTILLALGDDLMKQKKFDMALNVFLTVTPLDVERAKSAAKACRDWKTLFSISPINEEDFSQERKMILAGEMAENLSFASESESGAMRRQKLTDAATILYDYGNDVSGAIEFLLRAELWLEAQRLSVKHSLDLRRVMDAVIAYAHRTMEDLEEKASTFPTTLERYGAVVQIRREAVASGEVDNLENEENGSLFSTASTTVSNASMRSTGTSASLSSVISVKTTTTFSLSGADEHYRHKSKFNQLGFKKKKKRKTKGSTKVRPGSQAELDELVGTLRSSCLDPFYAETIGDTICFLFRNGQIPLARIFFTRYSTLHTTITTALSQRQEAEETARRAYESRIRREGFDGRPWIRLEQEREVDQLMVPSLPLTIVDFFRYIPETSLL</sequence>
<dbReference type="PANTHER" id="PTHR12747:SF0">
    <property type="entry name" value="ELONGATOR COMPLEX PROTEIN 1"/>
    <property type="match status" value="1"/>
</dbReference>
<dbReference type="InterPro" id="IPR056166">
    <property type="entry name" value="TPR_ELP1"/>
</dbReference>
<dbReference type="GO" id="GO:0005829">
    <property type="term" value="C:cytosol"/>
    <property type="evidence" value="ECO:0007669"/>
    <property type="project" value="TreeGrafter"/>
</dbReference>
<evidence type="ECO:0000256" key="2">
    <source>
        <dbReference type="ARBA" id="ARBA00006086"/>
    </source>
</evidence>
<dbReference type="GO" id="GO:0000049">
    <property type="term" value="F:tRNA binding"/>
    <property type="evidence" value="ECO:0007669"/>
    <property type="project" value="TreeGrafter"/>
</dbReference>
<dbReference type="UniPathway" id="UPA00988"/>
<feature type="domain" description="ELP1 first N-terminal beta-propeller" evidence="6">
    <location>
        <begin position="155"/>
        <end position="293"/>
    </location>
</feature>
<keyword evidence="5" id="KW-0539">Nucleus</keyword>
<dbReference type="InterPro" id="IPR006849">
    <property type="entry name" value="Elp1"/>
</dbReference>
<evidence type="ECO:0000256" key="5">
    <source>
        <dbReference type="PIRNR" id="PIRNR017233"/>
    </source>
</evidence>
<evidence type="ECO:0000259" key="6">
    <source>
        <dbReference type="Pfam" id="PF04762"/>
    </source>
</evidence>
<dbReference type="PIRSF" id="PIRSF017233">
    <property type="entry name" value="IKAP"/>
    <property type="match status" value="1"/>
</dbReference>
<dbReference type="Pfam" id="PF23797">
    <property type="entry name" value="Beta-prop_ELP1_2nd"/>
    <property type="match status" value="1"/>
</dbReference>
<dbReference type="Pfam" id="PF04762">
    <property type="entry name" value="Beta-prop_ELP1_1st"/>
    <property type="match status" value="1"/>
</dbReference>
<evidence type="ECO:0000256" key="3">
    <source>
        <dbReference type="ARBA" id="ARBA00022490"/>
    </source>
</evidence>
<dbReference type="InterPro" id="IPR056165">
    <property type="entry name" value="Beta-prop_ELP1_2nd"/>
</dbReference>
<dbReference type="Proteomes" id="UP000198406">
    <property type="component" value="Unassembled WGS sequence"/>
</dbReference>
<evidence type="ECO:0000259" key="9">
    <source>
        <dbReference type="Pfam" id="PF23925"/>
    </source>
</evidence>
<comment type="similarity">
    <text evidence="2 5">Belongs to the ELP1/IKA1 family.</text>
</comment>
<keyword evidence="3 5" id="KW-0963">Cytoplasm</keyword>
<comment type="caution">
    <text evidence="10">The sequence shown here is derived from an EMBL/GenBank/DDBJ whole genome shotgun (WGS) entry which is preliminary data.</text>
</comment>
<feature type="domain" description="ELP1 N-terminal second beta-propeller" evidence="7">
    <location>
        <begin position="336"/>
        <end position="629"/>
    </location>
</feature>